<dbReference type="EMBL" id="APGJ01000007">
    <property type="protein sequence ID" value="EYD71013.1"/>
    <property type="molecule type" value="Genomic_DNA"/>
</dbReference>
<dbReference type="InterPro" id="IPR016181">
    <property type="entry name" value="Acyl_CoA_acyltransferase"/>
</dbReference>
<dbReference type="InterPro" id="IPR000182">
    <property type="entry name" value="GNAT_dom"/>
</dbReference>
<evidence type="ECO:0000259" key="3">
    <source>
        <dbReference type="PROSITE" id="PS51186"/>
    </source>
</evidence>
<evidence type="ECO:0000313" key="4">
    <source>
        <dbReference type="EMBL" id="EYD71013.1"/>
    </source>
</evidence>
<dbReference type="PANTHER" id="PTHR43072:SF23">
    <property type="entry name" value="UPF0039 PROTEIN C11D3.02C"/>
    <property type="match status" value="1"/>
</dbReference>
<dbReference type="RefSeq" id="WP_017927107.1">
    <property type="nucleotide sequence ID" value="NZ_KB822995.1"/>
</dbReference>
<dbReference type="Gene3D" id="3.40.630.30">
    <property type="match status" value="1"/>
</dbReference>
<dbReference type="PATRIC" id="fig|1122180.6.peg.2640"/>
<comment type="caution">
    <text evidence="4">The sequence shown here is derived from an EMBL/GenBank/DDBJ whole genome shotgun (WGS) entry which is preliminary data.</text>
</comment>
<name>A0A017HA50_9RHOB</name>
<keyword evidence="5" id="KW-1185">Reference proteome</keyword>
<feature type="domain" description="N-acetyltransferase" evidence="3">
    <location>
        <begin position="1"/>
        <end position="152"/>
    </location>
</feature>
<dbReference type="Pfam" id="PF00583">
    <property type="entry name" value="Acetyltransf_1"/>
    <property type="match status" value="1"/>
</dbReference>
<protein>
    <submittedName>
        <fullName evidence="4">GCN5-related N-acetyltransferase</fullName>
    </submittedName>
</protein>
<evidence type="ECO:0000256" key="1">
    <source>
        <dbReference type="ARBA" id="ARBA00022679"/>
    </source>
</evidence>
<dbReference type="eggNOG" id="COG1247">
    <property type="taxonomic scope" value="Bacteria"/>
</dbReference>
<dbReference type="GO" id="GO:0016747">
    <property type="term" value="F:acyltransferase activity, transferring groups other than amino-acyl groups"/>
    <property type="evidence" value="ECO:0007669"/>
    <property type="project" value="InterPro"/>
</dbReference>
<dbReference type="Proteomes" id="UP000025047">
    <property type="component" value="Unassembled WGS sequence"/>
</dbReference>
<dbReference type="PANTHER" id="PTHR43072">
    <property type="entry name" value="N-ACETYLTRANSFERASE"/>
    <property type="match status" value="1"/>
</dbReference>
<dbReference type="AlphaFoldDB" id="A0A017HA50"/>
<gene>
    <name evidence="4" type="ORF">Lokhon_02658</name>
</gene>
<dbReference type="HOGENOM" id="CLU_013985_4_4_5"/>
<sequence>MIRTATPDDAPALSAIWNGVIRETSSIFNATERSEAEIAEITQSGDPFFVWDEGGVQGFARWFPFRGTDGYRHTVEHTILLAPSLHGRGAGRLMMERLFETARAADKHVMVACVTAENTAGIAFHERMGFVRTGTMPEVGRKFGRWLDLAILQKRL</sequence>
<dbReference type="PROSITE" id="PS51186">
    <property type="entry name" value="GNAT"/>
    <property type="match status" value="1"/>
</dbReference>
<evidence type="ECO:0000313" key="5">
    <source>
        <dbReference type="Proteomes" id="UP000025047"/>
    </source>
</evidence>
<reference evidence="4 5" key="1">
    <citation type="submission" date="2013-03" db="EMBL/GenBank/DDBJ databases">
        <authorList>
            <person name="Fiebig A."/>
            <person name="Goeker M."/>
            <person name="Klenk H.-P.P."/>
        </authorList>
    </citation>
    <scope>NUCLEOTIDE SEQUENCE [LARGE SCALE GENOMIC DNA]</scope>
    <source>
        <strain evidence="4 5">DSM 17492</strain>
    </source>
</reference>
<dbReference type="STRING" id="1122180.Lokhon_02658"/>
<dbReference type="CDD" id="cd04301">
    <property type="entry name" value="NAT_SF"/>
    <property type="match status" value="1"/>
</dbReference>
<accession>A0A017HA50</accession>
<dbReference type="OrthoDB" id="5459937at2"/>
<proteinExistence type="predicted"/>
<evidence type="ECO:0000256" key="2">
    <source>
        <dbReference type="ARBA" id="ARBA00023315"/>
    </source>
</evidence>
<keyword evidence="2" id="KW-0012">Acyltransferase</keyword>
<dbReference type="SUPFAM" id="SSF55729">
    <property type="entry name" value="Acyl-CoA N-acyltransferases (Nat)"/>
    <property type="match status" value="1"/>
</dbReference>
<organism evidence="4 5">
    <name type="scientific">Limimaricola hongkongensis DSM 17492</name>
    <dbReference type="NCBI Taxonomy" id="1122180"/>
    <lineage>
        <taxon>Bacteria</taxon>
        <taxon>Pseudomonadati</taxon>
        <taxon>Pseudomonadota</taxon>
        <taxon>Alphaproteobacteria</taxon>
        <taxon>Rhodobacterales</taxon>
        <taxon>Paracoccaceae</taxon>
        <taxon>Limimaricola</taxon>
    </lineage>
</organism>
<keyword evidence="1 4" id="KW-0808">Transferase</keyword>